<organism evidence="2 3">
    <name type="scientific">Albimonas pacifica</name>
    <dbReference type="NCBI Taxonomy" id="1114924"/>
    <lineage>
        <taxon>Bacteria</taxon>
        <taxon>Pseudomonadati</taxon>
        <taxon>Pseudomonadota</taxon>
        <taxon>Alphaproteobacteria</taxon>
        <taxon>Rhodobacterales</taxon>
        <taxon>Paracoccaceae</taxon>
        <taxon>Albimonas</taxon>
    </lineage>
</organism>
<reference evidence="2 3" key="1">
    <citation type="submission" date="2016-10" db="EMBL/GenBank/DDBJ databases">
        <authorList>
            <person name="de Groot N.N."/>
        </authorList>
    </citation>
    <scope>NUCLEOTIDE SEQUENCE [LARGE SCALE GENOMIC DNA]</scope>
    <source>
        <strain evidence="2 3">CGMCC 1.11030</strain>
    </source>
</reference>
<dbReference type="Proteomes" id="UP000199377">
    <property type="component" value="Unassembled WGS sequence"/>
</dbReference>
<evidence type="ECO:0000313" key="2">
    <source>
        <dbReference type="EMBL" id="SFI09747.1"/>
    </source>
</evidence>
<dbReference type="EMBL" id="FOQH01000004">
    <property type="protein sequence ID" value="SFI09747.1"/>
    <property type="molecule type" value="Genomic_DNA"/>
</dbReference>
<proteinExistence type="predicted"/>
<keyword evidence="1" id="KW-0472">Membrane</keyword>
<keyword evidence="1" id="KW-0812">Transmembrane</keyword>
<feature type="transmembrane region" description="Helical" evidence="1">
    <location>
        <begin position="51"/>
        <end position="73"/>
    </location>
</feature>
<keyword evidence="1" id="KW-1133">Transmembrane helix</keyword>
<dbReference type="STRING" id="1114924.SAMN05216258_104241"/>
<dbReference type="AlphaFoldDB" id="A0A1I3FEZ9"/>
<feature type="transmembrane region" description="Helical" evidence="1">
    <location>
        <begin position="9"/>
        <end position="31"/>
    </location>
</feature>
<sequence>MLQPVRRAIVAAIGGVAIASVAAGWGLWLSWGATGWPGLDAWAQGVDPRDALLFCANLMLVGGSLATLAPGLLPTTAVPPAEAAPAGPVGRRTALGLQLGVGALLLACILPYAVGAPAWSPFAMVRSVAPDWGLLAVGSLIATLSGGQCLRRALRAPTATAAGI</sequence>
<name>A0A1I3FEZ9_9RHOB</name>
<dbReference type="RefSeq" id="WP_092859534.1">
    <property type="nucleotide sequence ID" value="NZ_FOQH01000004.1"/>
</dbReference>
<evidence type="ECO:0000256" key="1">
    <source>
        <dbReference type="SAM" id="Phobius"/>
    </source>
</evidence>
<protein>
    <submittedName>
        <fullName evidence="2">Uncharacterized protein</fullName>
    </submittedName>
</protein>
<feature type="transmembrane region" description="Helical" evidence="1">
    <location>
        <begin position="94"/>
        <end position="112"/>
    </location>
</feature>
<accession>A0A1I3FEZ9</accession>
<evidence type="ECO:0000313" key="3">
    <source>
        <dbReference type="Proteomes" id="UP000199377"/>
    </source>
</evidence>
<feature type="transmembrane region" description="Helical" evidence="1">
    <location>
        <begin position="132"/>
        <end position="150"/>
    </location>
</feature>
<gene>
    <name evidence="2" type="ORF">SAMN05216258_104241</name>
</gene>
<keyword evidence="3" id="KW-1185">Reference proteome</keyword>